<dbReference type="Proteomes" id="UP001054945">
    <property type="component" value="Unassembled WGS sequence"/>
</dbReference>
<accession>A0AAV4RWT1</accession>
<keyword evidence="3" id="KW-1185">Reference proteome</keyword>
<feature type="compositionally biased region" description="Polar residues" evidence="1">
    <location>
        <begin position="169"/>
        <end position="184"/>
    </location>
</feature>
<proteinExistence type="predicted"/>
<organism evidence="2 3">
    <name type="scientific">Caerostris extrusa</name>
    <name type="common">Bark spider</name>
    <name type="synonym">Caerostris bankana</name>
    <dbReference type="NCBI Taxonomy" id="172846"/>
    <lineage>
        <taxon>Eukaryota</taxon>
        <taxon>Metazoa</taxon>
        <taxon>Ecdysozoa</taxon>
        <taxon>Arthropoda</taxon>
        <taxon>Chelicerata</taxon>
        <taxon>Arachnida</taxon>
        <taxon>Araneae</taxon>
        <taxon>Araneomorphae</taxon>
        <taxon>Entelegynae</taxon>
        <taxon>Araneoidea</taxon>
        <taxon>Araneidae</taxon>
        <taxon>Caerostris</taxon>
    </lineage>
</organism>
<evidence type="ECO:0000313" key="3">
    <source>
        <dbReference type="Proteomes" id="UP001054945"/>
    </source>
</evidence>
<feature type="region of interest" description="Disordered" evidence="1">
    <location>
        <begin position="168"/>
        <end position="199"/>
    </location>
</feature>
<reference evidence="2 3" key="1">
    <citation type="submission" date="2021-06" db="EMBL/GenBank/DDBJ databases">
        <title>Caerostris extrusa draft genome.</title>
        <authorList>
            <person name="Kono N."/>
            <person name="Arakawa K."/>
        </authorList>
    </citation>
    <scope>NUCLEOTIDE SEQUENCE [LARGE SCALE GENOMIC DNA]</scope>
</reference>
<evidence type="ECO:0000256" key="1">
    <source>
        <dbReference type="SAM" id="MobiDB-lite"/>
    </source>
</evidence>
<feature type="compositionally biased region" description="Basic and acidic residues" evidence="1">
    <location>
        <begin position="189"/>
        <end position="199"/>
    </location>
</feature>
<dbReference type="EMBL" id="BPLR01008599">
    <property type="protein sequence ID" value="GIY25900.1"/>
    <property type="molecule type" value="Genomic_DNA"/>
</dbReference>
<dbReference type="AlphaFoldDB" id="A0AAV4RWT1"/>
<evidence type="ECO:0000313" key="2">
    <source>
        <dbReference type="EMBL" id="GIY25900.1"/>
    </source>
</evidence>
<name>A0AAV4RWT1_CAEEX</name>
<comment type="caution">
    <text evidence="2">The sequence shown here is derived from an EMBL/GenBank/DDBJ whole genome shotgun (WGS) entry which is preliminary data.</text>
</comment>
<gene>
    <name evidence="2" type="ORF">CEXT_236451</name>
</gene>
<sequence length="199" mass="21949">MNSYVEIVEIFAKSCNPGRSRRSLAGSSFGREGFSPPKCLNLPVVEAFGKRWNERGVVKVESQIGGEGKRKKALSHNLGGGLEFSGSDGATSLVRRGSLALGQRKCYENDLPPSHHGIIQACKKRTALFSRKRIKRERLYKVNVKIKIAQTTTLVWINHQGNLFPPLLQATSTLDGEPSTESQLSPPPQKERNGVRTHS</sequence>
<protein>
    <submittedName>
        <fullName evidence="2">Uncharacterized protein</fullName>
    </submittedName>
</protein>